<sequence>MPPVEPPARGLPDARRGAPWFPAGAPGPAAPDALPLVCFPYAGGTPSVFHRWARPLGTGVRVAPLLLPGRGLRLAEEPFTSMGPLVDAVTDALTDQGLDADCAFFGHSMGALLAYEVACALRERRRPGPRGLFLSGSRAPHSYGDRRDSTLPEEELVALLGGLGGLGVGPSAVRRAFLRRRLPALRADLRVCDHYQWRRRAPLDLPLTVMTGADDPLARPEQADSWRAYTTAAFHRHEVPGGHFSLLEEPTQDLLLHELRSWCAGLASAGPGLHGLAGSARTSQRYS</sequence>
<dbReference type="SMART" id="SM00824">
    <property type="entry name" value="PKS_TE"/>
    <property type="match status" value="1"/>
</dbReference>
<reference evidence="5 6" key="1">
    <citation type="submission" date="2023-04" db="EMBL/GenBank/DDBJ databases">
        <title>A novel species of the genus Streptomyces: Streptomyces pakalii sp. nov. isolated from a Mexican soil jungle.</title>
        <authorList>
            <person name="Chavez-Hernandez M.A."/>
            <person name="Ortiz-Alvarez J."/>
            <person name="Villa-Tanaca L."/>
            <person name="Hernandez-Rodriguez C."/>
        </authorList>
    </citation>
    <scope>NUCLEOTIDE SEQUENCE [LARGE SCALE GENOMIC DNA]</scope>
    <source>
        <strain evidence="5 6">ENCB-J15</strain>
    </source>
</reference>
<gene>
    <name evidence="5" type="ORF">P5W92_24930</name>
</gene>
<dbReference type="Pfam" id="PF00975">
    <property type="entry name" value="Thioesterase"/>
    <property type="match status" value="1"/>
</dbReference>
<dbReference type="InterPro" id="IPR020802">
    <property type="entry name" value="TesA-like"/>
</dbReference>
<keyword evidence="6" id="KW-1185">Reference proteome</keyword>
<evidence type="ECO:0000256" key="2">
    <source>
        <dbReference type="ARBA" id="ARBA00022801"/>
    </source>
</evidence>
<dbReference type="InterPro" id="IPR012223">
    <property type="entry name" value="TEII"/>
</dbReference>
<dbReference type="Proteomes" id="UP001237194">
    <property type="component" value="Unassembled WGS sequence"/>
</dbReference>
<dbReference type="PANTHER" id="PTHR11487">
    <property type="entry name" value="THIOESTERASE"/>
    <property type="match status" value="1"/>
</dbReference>
<evidence type="ECO:0000256" key="1">
    <source>
        <dbReference type="ARBA" id="ARBA00007169"/>
    </source>
</evidence>
<accession>A0ABT7DFI8</accession>
<evidence type="ECO:0000259" key="4">
    <source>
        <dbReference type="SMART" id="SM00824"/>
    </source>
</evidence>
<protein>
    <submittedName>
        <fullName evidence="5">Thioesterase domain-containing protein</fullName>
    </submittedName>
</protein>
<comment type="caution">
    <text evidence="5">The sequence shown here is derived from an EMBL/GenBank/DDBJ whole genome shotgun (WGS) entry which is preliminary data.</text>
</comment>
<comment type="similarity">
    <text evidence="1">Belongs to the thioesterase family.</text>
</comment>
<evidence type="ECO:0000313" key="6">
    <source>
        <dbReference type="Proteomes" id="UP001237194"/>
    </source>
</evidence>
<dbReference type="SUPFAM" id="SSF53474">
    <property type="entry name" value="alpha/beta-Hydrolases"/>
    <property type="match status" value="1"/>
</dbReference>
<organism evidence="5 6">
    <name type="scientific">Streptomyces pakalii</name>
    <dbReference type="NCBI Taxonomy" id="3036494"/>
    <lineage>
        <taxon>Bacteria</taxon>
        <taxon>Bacillati</taxon>
        <taxon>Actinomycetota</taxon>
        <taxon>Actinomycetes</taxon>
        <taxon>Kitasatosporales</taxon>
        <taxon>Streptomycetaceae</taxon>
        <taxon>Streptomyces</taxon>
    </lineage>
</organism>
<dbReference type="RefSeq" id="WP_283898243.1">
    <property type="nucleotide sequence ID" value="NZ_JARWAF010000011.1"/>
</dbReference>
<feature type="domain" description="Thioesterase TesA-like" evidence="4">
    <location>
        <begin position="37"/>
        <end position="259"/>
    </location>
</feature>
<dbReference type="InterPro" id="IPR029058">
    <property type="entry name" value="AB_hydrolase_fold"/>
</dbReference>
<dbReference type="Gene3D" id="3.40.50.1820">
    <property type="entry name" value="alpha/beta hydrolase"/>
    <property type="match status" value="1"/>
</dbReference>
<evidence type="ECO:0000256" key="3">
    <source>
        <dbReference type="SAM" id="MobiDB-lite"/>
    </source>
</evidence>
<name>A0ABT7DFI8_9ACTN</name>
<proteinExistence type="inferred from homology"/>
<dbReference type="InterPro" id="IPR001031">
    <property type="entry name" value="Thioesterase"/>
</dbReference>
<evidence type="ECO:0000313" key="5">
    <source>
        <dbReference type="EMBL" id="MDJ1643624.1"/>
    </source>
</evidence>
<keyword evidence="2" id="KW-0378">Hydrolase</keyword>
<dbReference type="EMBL" id="JARWAF010000011">
    <property type="protein sequence ID" value="MDJ1643624.1"/>
    <property type="molecule type" value="Genomic_DNA"/>
</dbReference>
<feature type="region of interest" description="Disordered" evidence="3">
    <location>
        <begin position="1"/>
        <end position="23"/>
    </location>
</feature>
<dbReference type="PANTHER" id="PTHR11487:SF0">
    <property type="entry name" value="S-ACYL FATTY ACID SYNTHASE THIOESTERASE, MEDIUM CHAIN"/>
    <property type="match status" value="1"/>
</dbReference>